<reference evidence="2" key="1">
    <citation type="submission" date="2021-09" db="EMBL/GenBank/DDBJ databases">
        <authorList>
            <consortium name="AG Swart"/>
            <person name="Singh M."/>
            <person name="Singh A."/>
            <person name="Seah K."/>
            <person name="Emmerich C."/>
        </authorList>
    </citation>
    <scope>NUCLEOTIDE SEQUENCE</scope>
    <source>
        <strain evidence="2">ATCC30299</strain>
    </source>
</reference>
<gene>
    <name evidence="2" type="ORF">BSTOLATCC_MIC15476</name>
</gene>
<sequence length="392" mass="44545">MSRHEKNAAVLDAFQRFLQIQESTQSRFNGFVQNFNSQMTTFFKEQLLPLTITKIASPKLKPCKIPEKKSDPVLPMKRPKEALNPVKTPIKNAEVQLSNHVETMKAHIRELYAKNINPALISKLFNLKLDLIHSIGDYSQCPEDEKTQKLELKSECLKLRDSGTPVKYISKSLKLPKKKIMTILGEISPCDLLKSSESKKVIVSKIKEGVPKVALAKDLGMPIYKLQNWIDKVEKGEEPSDNDAIHSEGDYGRDTIRNSLFSYYQTDNFDVSAEMCNVYARDIENWIEKFEENTEGPRKRHKKTVKSSAELIDNHQSLLAEFLKKASTSSIQSNSTEDQEEENCEAEQESEKPVSLITQSILESEKSAQNECIDIEPNDEEGSERTESESSE</sequence>
<dbReference type="EMBL" id="CAJZBQ010000015">
    <property type="protein sequence ID" value="CAG9316032.1"/>
    <property type="molecule type" value="Genomic_DNA"/>
</dbReference>
<name>A0AAU9ISE7_9CILI</name>
<evidence type="ECO:0000256" key="1">
    <source>
        <dbReference type="SAM" id="MobiDB-lite"/>
    </source>
</evidence>
<evidence type="ECO:0000313" key="3">
    <source>
        <dbReference type="Proteomes" id="UP001162131"/>
    </source>
</evidence>
<feature type="compositionally biased region" description="Basic and acidic residues" evidence="1">
    <location>
        <begin position="383"/>
        <end position="392"/>
    </location>
</feature>
<accession>A0AAU9ISE7</accession>
<feature type="region of interest" description="Disordered" evidence="1">
    <location>
        <begin position="329"/>
        <end position="392"/>
    </location>
</feature>
<organism evidence="2 3">
    <name type="scientific">Blepharisma stoltei</name>
    <dbReference type="NCBI Taxonomy" id="1481888"/>
    <lineage>
        <taxon>Eukaryota</taxon>
        <taxon>Sar</taxon>
        <taxon>Alveolata</taxon>
        <taxon>Ciliophora</taxon>
        <taxon>Postciliodesmatophora</taxon>
        <taxon>Heterotrichea</taxon>
        <taxon>Heterotrichida</taxon>
        <taxon>Blepharismidae</taxon>
        <taxon>Blepharisma</taxon>
    </lineage>
</organism>
<dbReference type="Proteomes" id="UP001162131">
    <property type="component" value="Unassembled WGS sequence"/>
</dbReference>
<feature type="compositionally biased region" description="Acidic residues" evidence="1">
    <location>
        <begin position="373"/>
        <end position="382"/>
    </location>
</feature>
<comment type="caution">
    <text evidence="2">The sequence shown here is derived from an EMBL/GenBank/DDBJ whole genome shotgun (WGS) entry which is preliminary data.</text>
</comment>
<protein>
    <submittedName>
        <fullName evidence="2">Uncharacterized protein</fullName>
    </submittedName>
</protein>
<keyword evidence="3" id="KW-1185">Reference proteome</keyword>
<proteinExistence type="predicted"/>
<evidence type="ECO:0000313" key="2">
    <source>
        <dbReference type="EMBL" id="CAG9316032.1"/>
    </source>
</evidence>
<feature type="compositionally biased region" description="Acidic residues" evidence="1">
    <location>
        <begin position="337"/>
        <end position="348"/>
    </location>
</feature>
<dbReference type="AlphaFoldDB" id="A0AAU9ISE7"/>